<dbReference type="CDD" id="cd03424">
    <property type="entry name" value="NUDIX_ADPRase_Nudt5_UGPPase_Nudt14"/>
    <property type="match status" value="1"/>
</dbReference>
<dbReference type="AlphaFoldDB" id="A0A6C0KY67"/>
<evidence type="ECO:0000256" key="1">
    <source>
        <dbReference type="ARBA" id="ARBA00001946"/>
    </source>
</evidence>
<protein>
    <recommendedName>
        <fullName evidence="4">Nudix hydrolase domain-containing protein</fullName>
    </recommendedName>
</protein>
<dbReference type="GO" id="GO:0006753">
    <property type="term" value="P:nucleoside phosphate metabolic process"/>
    <property type="evidence" value="ECO:0007669"/>
    <property type="project" value="TreeGrafter"/>
</dbReference>
<dbReference type="GO" id="GO:0080041">
    <property type="term" value="F:ADP-ribose pyrophosphohydrolase activity"/>
    <property type="evidence" value="ECO:0007669"/>
    <property type="project" value="TreeGrafter"/>
</dbReference>
<evidence type="ECO:0008006" key="4">
    <source>
        <dbReference type="Google" id="ProtNLM"/>
    </source>
</evidence>
<dbReference type="EMBL" id="MN740991">
    <property type="protein sequence ID" value="QHU21627.1"/>
    <property type="molecule type" value="Genomic_DNA"/>
</dbReference>
<organism evidence="3">
    <name type="scientific">viral metagenome</name>
    <dbReference type="NCBI Taxonomy" id="1070528"/>
    <lineage>
        <taxon>unclassified sequences</taxon>
        <taxon>metagenomes</taxon>
        <taxon>organismal metagenomes</taxon>
    </lineage>
</organism>
<dbReference type="PANTHER" id="PTHR11839">
    <property type="entry name" value="UDP/ADP-SUGAR PYROPHOSPHATASE"/>
    <property type="match status" value="1"/>
</dbReference>
<evidence type="ECO:0000313" key="3">
    <source>
        <dbReference type="EMBL" id="QHU21627.1"/>
    </source>
</evidence>
<dbReference type="GO" id="GO:0019693">
    <property type="term" value="P:ribose phosphate metabolic process"/>
    <property type="evidence" value="ECO:0007669"/>
    <property type="project" value="TreeGrafter"/>
</dbReference>
<evidence type="ECO:0000256" key="2">
    <source>
        <dbReference type="ARBA" id="ARBA00022801"/>
    </source>
</evidence>
<dbReference type="PANTHER" id="PTHR11839:SF18">
    <property type="entry name" value="NUDIX HYDROLASE DOMAIN-CONTAINING PROTEIN"/>
    <property type="match status" value="1"/>
</dbReference>
<proteinExistence type="predicted"/>
<dbReference type="Gene3D" id="3.90.79.10">
    <property type="entry name" value="Nucleoside Triphosphate Pyrophosphohydrolase"/>
    <property type="match status" value="1"/>
</dbReference>
<reference evidence="3" key="1">
    <citation type="journal article" date="2020" name="Nature">
        <title>Giant virus diversity and host interactions through global metagenomics.</title>
        <authorList>
            <person name="Schulz F."/>
            <person name="Roux S."/>
            <person name="Paez-Espino D."/>
            <person name="Jungbluth S."/>
            <person name="Walsh D.A."/>
            <person name="Denef V.J."/>
            <person name="McMahon K.D."/>
            <person name="Konstantinidis K.T."/>
            <person name="Eloe-Fadrosh E.A."/>
            <person name="Kyrpides N.C."/>
            <person name="Woyke T."/>
        </authorList>
    </citation>
    <scope>NUCLEOTIDE SEQUENCE</scope>
    <source>
        <strain evidence="3">GVMAG-S-3300013094-109</strain>
    </source>
</reference>
<comment type="cofactor">
    <cofactor evidence="1">
        <name>Mg(2+)</name>
        <dbReference type="ChEBI" id="CHEBI:18420"/>
    </cofactor>
</comment>
<dbReference type="GO" id="GO:0080042">
    <property type="term" value="F:ADP-glucose pyrophosphohydrolase activity"/>
    <property type="evidence" value="ECO:0007669"/>
    <property type="project" value="TreeGrafter"/>
</dbReference>
<keyword evidence="2" id="KW-0378">Hydrolase</keyword>
<sequence>MKVENNYYKKLKYKIKLYIIAYLMQMGSANGCIKHLNESKDEFKHSESKLESESENEYEYKGVVLKAAYPHIEKYMKAIRDSPKLQFWLDEFDFNALEFSEFKITDVDFFGPIDPNRLGFYKGTGKVINRKTKEPIPAIAFNRGECVACLIVVTVKETRDKYVVMCEQLRFAAGRHMKELPAGMKDSRTRSLKGPILDEIAQETGIIVNEDDNNLKKLGKKIYPSPGGCDEAIDLWLYETDVTKDKMREMLTNTFGCAEEYEKIKLHLIKVDEFDDLLDEIGDVKAECAWRRYKNLKK</sequence>
<name>A0A6C0KY67_9ZZZZ</name>
<accession>A0A6C0KY67</accession>